<reference evidence="3 4" key="1">
    <citation type="submission" date="2018-08" db="EMBL/GenBank/DDBJ databases">
        <title>Microbacterium lemovicicum sp. nov., a bacterium isolated from a natural uranium-rich soil.</title>
        <authorList>
            <person name="ORTET P."/>
        </authorList>
    </citation>
    <scope>NUCLEOTIDE SEQUENCE [LARGE SCALE GENOMIC DNA]</scope>
    <source>
        <strain evidence="3 4">Viu22</strain>
    </source>
</reference>
<dbReference type="Pfam" id="PF10756">
    <property type="entry name" value="bPH_6"/>
    <property type="match status" value="1"/>
</dbReference>
<feature type="domain" description="Low molecular weight protein antigen 6 PH" evidence="2">
    <location>
        <begin position="60"/>
        <end position="97"/>
    </location>
</feature>
<organism evidence="3 4">
    <name type="scientific">Microbacterium lemovicicum</name>
    <dbReference type="NCBI Taxonomy" id="1072463"/>
    <lineage>
        <taxon>Bacteria</taxon>
        <taxon>Bacillati</taxon>
        <taxon>Actinomycetota</taxon>
        <taxon>Actinomycetes</taxon>
        <taxon>Micrococcales</taxon>
        <taxon>Microbacteriaceae</taxon>
        <taxon>Microbacterium</taxon>
    </lineage>
</organism>
<keyword evidence="1" id="KW-1133">Transmembrane helix</keyword>
<name>A0A3Q9IZT0_9MICO</name>
<dbReference type="AlphaFoldDB" id="A0A3Q9IZT0"/>
<gene>
    <name evidence="3" type="ORF">CVS47_01865</name>
</gene>
<sequence>MFRATSGTIALIAAGVVALLLLGDAVVRAGWGQMLLLAPWVLLVVWLIYVSMYASAIETDAAGATVQNFLRRTRVPWAKVQDIRLRYQVVFELDDGRLFKAYGGPVAGRPVRDRGRMGLQMRREPPALRELSLIQEQWETAREQGTPDTPVTRSWDILALVAFGVIAVGALVAVFITSVPA</sequence>
<proteinExistence type="predicted"/>
<evidence type="ECO:0000256" key="1">
    <source>
        <dbReference type="SAM" id="Phobius"/>
    </source>
</evidence>
<dbReference type="EMBL" id="CP031423">
    <property type="protein sequence ID" value="AZS37233.1"/>
    <property type="molecule type" value="Genomic_DNA"/>
</dbReference>
<protein>
    <recommendedName>
        <fullName evidence="2">Low molecular weight protein antigen 6 PH domain-containing protein</fullName>
    </recommendedName>
</protein>
<evidence type="ECO:0000313" key="4">
    <source>
        <dbReference type="Proteomes" id="UP000276888"/>
    </source>
</evidence>
<accession>A0A3Q9IZT0</accession>
<evidence type="ECO:0000259" key="2">
    <source>
        <dbReference type="Pfam" id="PF10756"/>
    </source>
</evidence>
<dbReference type="KEGG" id="mlv:CVS47_01865"/>
<evidence type="ECO:0000313" key="3">
    <source>
        <dbReference type="EMBL" id="AZS37233.1"/>
    </source>
</evidence>
<feature type="transmembrane region" description="Helical" evidence="1">
    <location>
        <begin position="157"/>
        <end position="179"/>
    </location>
</feature>
<feature type="transmembrane region" description="Helical" evidence="1">
    <location>
        <begin position="35"/>
        <end position="54"/>
    </location>
</feature>
<dbReference type="Proteomes" id="UP000276888">
    <property type="component" value="Chromosome"/>
</dbReference>
<keyword evidence="1" id="KW-0472">Membrane</keyword>
<keyword evidence="4" id="KW-1185">Reference proteome</keyword>
<dbReference type="InterPro" id="IPR019692">
    <property type="entry name" value="CFP-6_PH"/>
</dbReference>
<keyword evidence="1" id="KW-0812">Transmembrane</keyword>
<dbReference type="RefSeq" id="WP_241240091.1">
    <property type="nucleotide sequence ID" value="NZ_CP031423.1"/>
</dbReference>